<dbReference type="AlphaFoldDB" id="A0A452HSU7"/>
<name>A0A452HSU7_9SAUR</name>
<accession>A0A452HSU7</accession>
<dbReference type="SMART" id="SM00408">
    <property type="entry name" value="IGc2"/>
    <property type="match status" value="2"/>
</dbReference>
<organism evidence="4 5">
    <name type="scientific">Gopherus agassizii</name>
    <name type="common">Agassiz's desert tortoise</name>
    <dbReference type="NCBI Taxonomy" id="38772"/>
    <lineage>
        <taxon>Eukaryota</taxon>
        <taxon>Metazoa</taxon>
        <taxon>Chordata</taxon>
        <taxon>Craniata</taxon>
        <taxon>Vertebrata</taxon>
        <taxon>Euteleostomi</taxon>
        <taxon>Archelosauria</taxon>
        <taxon>Testudinata</taxon>
        <taxon>Testudines</taxon>
        <taxon>Cryptodira</taxon>
        <taxon>Durocryptodira</taxon>
        <taxon>Testudinoidea</taxon>
        <taxon>Testudinidae</taxon>
        <taxon>Gopherus</taxon>
    </lineage>
</organism>
<evidence type="ECO:0000313" key="5">
    <source>
        <dbReference type="Proteomes" id="UP000291020"/>
    </source>
</evidence>
<dbReference type="InterPro" id="IPR003598">
    <property type="entry name" value="Ig_sub2"/>
</dbReference>
<reference evidence="4" key="3">
    <citation type="submission" date="2025-09" db="UniProtKB">
        <authorList>
            <consortium name="Ensembl"/>
        </authorList>
    </citation>
    <scope>IDENTIFICATION</scope>
</reference>
<keyword evidence="2" id="KW-1015">Disulfide bond</keyword>
<feature type="domain" description="Ig-like" evidence="3">
    <location>
        <begin position="75"/>
        <end position="138"/>
    </location>
</feature>
<dbReference type="Pfam" id="PF13895">
    <property type="entry name" value="Ig_2"/>
    <property type="match status" value="1"/>
</dbReference>
<proteinExistence type="predicted"/>
<dbReference type="InterPro" id="IPR003599">
    <property type="entry name" value="Ig_sub"/>
</dbReference>
<dbReference type="PANTHER" id="PTHR11481">
    <property type="entry name" value="IMMUNOGLOBULIN FC RECEPTOR"/>
    <property type="match status" value="1"/>
</dbReference>
<dbReference type="GO" id="GO:0004888">
    <property type="term" value="F:transmembrane signaling receptor activity"/>
    <property type="evidence" value="ECO:0007669"/>
    <property type="project" value="TreeGrafter"/>
</dbReference>
<dbReference type="Gene3D" id="2.60.40.10">
    <property type="entry name" value="Immunoglobulins"/>
    <property type="match status" value="2"/>
</dbReference>
<dbReference type="SMART" id="SM00409">
    <property type="entry name" value="IG"/>
    <property type="match status" value="2"/>
</dbReference>
<evidence type="ECO:0000259" key="3">
    <source>
        <dbReference type="PROSITE" id="PS50835"/>
    </source>
</evidence>
<dbReference type="FunFam" id="2.60.40.10:FF:000217">
    <property type="entry name" value="High affinity immunoglobulin gamma Fc receptor I"/>
    <property type="match status" value="1"/>
</dbReference>
<keyword evidence="1" id="KW-0732">Signal</keyword>
<dbReference type="GO" id="GO:0006955">
    <property type="term" value="P:immune response"/>
    <property type="evidence" value="ECO:0007669"/>
    <property type="project" value="TreeGrafter"/>
</dbReference>
<protein>
    <recommendedName>
        <fullName evidence="3">Ig-like domain-containing protein</fullName>
    </recommendedName>
</protein>
<dbReference type="SUPFAM" id="SSF48726">
    <property type="entry name" value="Immunoglobulin"/>
    <property type="match status" value="2"/>
</dbReference>
<dbReference type="PROSITE" id="PS50835">
    <property type="entry name" value="IG_LIKE"/>
    <property type="match status" value="2"/>
</dbReference>
<dbReference type="GO" id="GO:0007166">
    <property type="term" value="P:cell surface receptor signaling pathway"/>
    <property type="evidence" value="ECO:0007669"/>
    <property type="project" value="TreeGrafter"/>
</dbReference>
<dbReference type="GO" id="GO:0009897">
    <property type="term" value="C:external side of plasma membrane"/>
    <property type="evidence" value="ECO:0007669"/>
    <property type="project" value="TreeGrafter"/>
</dbReference>
<dbReference type="InterPro" id="IPR013783">
    <property type="entry name" value="Ig-like_fold"/>
</dbReference>
<feature type="domain" description="Ig-like" evidence="3">
    <location>
        <begin position="161"/>
        <end position="256"/>
    </location>
</feature>
<dbReference type="InterPro" id="IPR007110">
    <property type="entry name" value="Ig-like_dom"/>
</dbReference>
<dbReference type="Ensembl" id="ENSGAGT00000020698.1">
    <property type="protein sequence ID" value="ENSGAGP00000018160.1"/>
    <property type="gene ID" value="ENSGAGG00000013382.1"/>
</dbReference>
<sequence>MGLTLAQHWAGVKAAWGRGWITGSNLTKAPAAAQVSEVHSRCPSPGRKSPWHLLQVGAGGRGRGLPSQAHACLLPAPLSLSPPPPEGESVTLTCSTSHPPGRRFTWYRNNKVFRSTEINSLKIKYAQENDAGRYQCQIFPGGPNWLGPLGMDPVGPCCNSPLALDVSLSDWLILQVPYYGVFEGDPLCLRCYGWKGARVSRIRYYRDGADVTPSHVNSELSIKQARTRDSGKYHCTGSMKTGIMLTKVNSPTVSISVQGEEFLYYLPHFVSLMLLLDYELGSPILYAYIS</sequence>
<dbReference type="Proteomes" id="UP000291020">
    <property type="component" value="Unassembled WGS sequence"/>
</dbReference>
<evidence type="ECO:0000313" key="4">
    <source>
        <dbReference type="Ensembl" id="ENSGAGP00000018160.1"/>
    </source>
</evidence>
<evidence type="ECO:0000256" key="1">
    <source>
        <dbReference type="ARBA" id="ARBA00022729"/>
    </source>
</evidence>
<dbReference type="Pfam" id="PF13927">
    <property type="entry name" value="Ig_3"/>
    <property type="match status" value="1"/>
</dbReference>
<evidence type="ECO:0000256" key="2">
    <source>
        <dbReference type="ARBA" id="ARBA00023157"/>
    </source>
</evidence>
<reference evidence="4" key="2">
    <citation type="submission" date="2025-08" db="UniProtKB">
        <authorList>
            <consortium name="Ensembl"/>
        </authorList>
    </citation>
    <scope>IDENTIFICATION</scope>
</reference>
<dbReference type="InterPro" id="IPR050488">
    <property type="entry name" value="Ig_Fc_receptor"/>
</dbReference>
<dbReference type="InterPro" id="IPR036179">
    <property type="entry name" value="Ig-like_dom_sf"/>
</dbReference>
<dbReference type="PANTHER" id="PTHR11481:SF64">
    <property type="entry name" value="FC RECEPTOR-LIKE PROTEIN 4"/>
    <property type="match status" value="1"/>
</dbReference>
<keyword evidence="5" id="KW-1185">Reference proteome</keyword>
<reference evidence="5" key="1">
    <citation type="journal article" date="2017" name="PLoS ONE">
        <title>The Agassiz's desert tortoise genome provides a resource for the conservation of a threatened species.</title>
        <authorList>
            <person name="Tollis M."/>
            <person name="DeNardo D.F."/>
            <person name="Cornelius J.A."/>
            <person name="Dolby G.A."/>
            <person name="Edwards T."/>
            <person name="Henen B.T."/>
            <person name="Karl A.E."/>
            <person name="Murphy R.W."/>
            <person name="Kusumi K."/>
        </authorList>
    </citation>
    <scope>NUCLEOTIDE SEQUENCE [LARGE SCALE GENOMIC DNA]</scope>
</reference>